<feature type="signal peptide" evidence="3">
    <location>
        <begin position="1"/>
        <end position="21"/>
    </location>
</feature>
<evidence type="ECO:0000256" key="3">
    <source>
        <dbReference type="SAM" id="SignalP"/>
    </source>
</evidence>
<evidence type="ECO:0000256" key="1">
    <source>
        <dbReference type="PROSITE-ProRule" id="PRU00042"/>
    </source>
</evidence>
<evidence type="ECO:0000259" key="4">
    <source>
        <dbReference type="PROSITE" id="PS50157"/>
    </source>
</evidence>
<feature type="region of interest" description="Disordered" evidence="2">
    <location>
        <begin position="37"/>
        <end position="58"/>
    </location>
</feature>
<proteinExistence type="predicted"/>
<feature type="chain" id="PRO_5043138952" evidence="3">
    <location>
        <begin position="22"/>
        <end position="319"/>
    </location>
</feature>
<keyword evidence="1" id="KW-0863">Zinc-finger</keyword>
<feature type="domain" description="C2H2-type" evidence="4">
    <location>
        <begin position="271"/>
        <end position="299"/>
    </location>
</feature>
<dbReference type="PROSITE" id="PS00028">
    <property type="entry name" value="ZINC_FINGER_C2H2_1"/>
    <property type="match status" value="1"/>
</dbReference>
<reference evidence="7" key="1">
    <citation type="submission" date="2016-06" db="UniProtKB">
        <authorList>
            <consortium name="WormBaseParasite"/>
        </authorList>
    </citation>
    <scope>IDENTIFICATION</scope>
</reference>
<evidence type="ECO:0000256" key="2">
    <source>
        <dbReference type="SAM" id="MobiDB-lite"/>
    </source>
</evidence>
<gene>
    <name evidence="5" type="ORF">GPUH_LOCUS13977</name>
</gene>
<dbReference type="GO" id="GO:0008270">
    <property type="term" value="F:zinc ion binding"/>
    <property type="evidence" value="ECO:0007669"/>
    <property type="project" value="UniProtKB-KW"/>
</dbReference>
<dbReference type="SUPFAM" id="SSF57667">
    <property type="entry name" value="beta-beta-alpha zinc fingers"/>
    <property type="match status" value="1"/>
</dbReference>
<keyword evidence="1" id="KW-0862">Zinc</keyword>
<dbReference type="PROSITE" id="PS50157">
    <property type="entry name" value="ZINC_FINGER_C2H2_2"/>
    <property type="match status" value="1"/>
</dbReference>
<keyword evidence="6" id="KW-1185">Reference proteome</keyword>
<dbReference type="OrthoDB" id="3524154at2759"/>
<dbReference type="Proteomes" id="UP000271098">
    <property type="component" value="Unassembled WGS sequence"/>
</dbReference>
<keyword evidence="3" id="KW-0732">Signal</keyword>
<evidence type="ECO:0000313" key="7">
    <source>
        <dbReference type="WBParaSite" id="GPUH_0001399201-mRNA-1"/>
    </source>
</evidence>
<dbReference type="EMBL" id="UYRT01080764">
    <property type="protein sequence ID" value="VDN23342.1"/>
    <property type="molecule type" value="Genomic_DNA"/>
</dbReference>
<dbReference type="InterPro" id="IPR036236">
    <property type="entry name" value="Znf_C2H2_sf"/>
</dbReference>
<accession>A0A183DZ36</accession>
<dbReference type="WBParaSite" id="GPUH_0001399201-mRNA-1">
    <property type="protein sequence ID" value="GPUH_0001399201-mRNA-1"/>
    <property type="gene ID" value="GPUH_0001399201"/>
</dbReference>
<reference evidence="5 6" key="2">
    <citation type="submission" date="2018-11" db="EMBL/GenBank/DDBJ databases">
        <authorList>
            <consortium name="Pathogen Informatics"/>
        </authorList>
    </citation>
    <scope>NUCLEOTIDE SEQUENCE [LARGE SCALE GENOMIC DNA]</scope>
</reference>
<dbReference type="InterPro" id="IPR013087">
    <property type="entry name" value="Znf_C2H2_type"/>
</dbReference>
<organism evidence="7">
    <name type="scientific">Gongylonema pulchrum</name>
    <dbReference type="NCBI Taxonomy" id="637853"/>
    <lineage>
        <taxon>Eukaryota</taxon>
        <taxon>Metazoa</taxon>
        <taxon>Ecdysozoa</taxon>
        <taxon>Nematoda</taxon>
        <taxon>Chromadorea</taxon>
        <taxon>Rhabditida</taxon>
        <taxon>Spirurina</taxon>
        <taxon>Spiruromorpha</taxon>
        <taxon>Spiruroidea</taxon>
        <taxon>Gongylonematidae</taxon>
        <taxon>Gongylonema</taxon>
    </lineage>
</organism>
<dbReference type="SMART" id="SM00355">
    <property type="entry name" value="ZnF_C2H2"/>
    <property type="match status" value="1"/>
</dbReference>
<sequence>MGLQLWIPLSFVALWSLSVSAENKTYLLPYSTAIRRSNQRPESAEADSTSAENREFPTQNREIRRSFFTPSRAYHQLNAQEVSAALQPESSTLHNLPPLQIPETMGTMSVQFTEVRTVNDETEYLCRFNYPTAMEALALVYGWTGKRNNVAQQAHQQRSDMQNLNKESTAGTFNAQEAANESSKRLRTNILQSILSGRYGEMENVEAMQQQGSQRIRVEDSGMLSSAMMEPGSSRAEVEVQPGPSRIATVAVPGPSTIVGVSLTNSEGKQYQCQYCDKRYKTKGMYKNHVLSIHFGQPIYLCGKAGCTQVFHTVKERDQ</sequence>
<evidence type="ECO:0000313" key="6">
    <source>
        <dbReference type="Proteomes" id="UP000271098"/>
    </source>
</evidence>
<keyword evidence="1" id="KW-0479">Metal-binding</keyword>
<dbReference type="Gene3D" id="3.30.160.60">
    <property type="entry name" value="Classic Zinc Finger"/>
    <property type="match status" value="1"/>
</dbReference>
<name>A0A183DZ36_9BILA</name>
<feature type="compositionally biased region" description="Polar residues" evidence="2">
    <location>
        <begin position="46"/>
        <end position="58"/>
    </location>
</feature>
<evidence type="ECO:0000313" key="5">
    <source>
        <dbReference type="EMBL" id="VDN23342.1"/>
    </source>
</evidence>
<protein>
    <submittedName>
        <fullName evidence="7">C2H2-type domain-containing protein</fullName>
    </submittedName>
</protein>
<dbReference type="AlphaFoldDB" id="A0A183DZ36"/>